<gene>
    <name evidence="2" type="ORF">BDA96_05G187300</name>
</gene>
<proteinExistence type="predicted"/>
<evidence type="ECO:0000259" key="1">
    <source>
        <dbReference type="Pfam" id="PF03478"/>
    </source>
</evidence>
<dbReference type="EMBL" id="CM027684">
    <property type="protein sequence ID" value="KAG0530449.1"/>
    <property type="molecule type" value="Genomic_DNA"/>
</dbReference>
<dbReference type="Pfam" id="PF03478">
    <property type="entry name" value="Beta-prop_KIB1-4"/>
    <property type="match status" value="1"/>
</dbReference>
<name>A0A921QZL6_SORBI</name>
<feature type="domain" description="KIB1-4 beta-propeller" evidence="1">
    <location>
        <begin position="20"/>
        <end position="281"/>
    </location>
</feature>
<dbReference type="Proteomes" id="UP000807115">
    <property type="component" value="Chromosome 5"/>
</dbReference>
<organism evidence="2 3">
    <name type="scientific">Sorghum bicolor</name>
    <name type="common">Sorghum</name>
    <name type="synonym">Sorghum vulgare</name>
    <dbReference type="NCBI Taxonomy" id="4558"/>
    <lineage>
        <taxon>Eukaryota</taxon>
        <taxon>Viridiplantae</taxon>
        <taxon>Streptophyta</taxon>
        <taxon>Embryophyta</taxon>
        <taxon>Tracheophyta</taxon>
        <taxon>Spermatophyta</taxon>
        <taxon>Magnoliopsida</taxon>
        <taxon>Liliopsida</taxon>
        <taxon>Poales</taxon>
        <taxon>Poaceae</taxon>
        <taxon>PACMAD clade</taxon>
        <taxon>Panicoideae</taxon>
        <taxon>Andropogonodae</taxon>
        <taxon>Andropogoneae</taxon>
        <taxon>Sorghinae</taxon>
        <taxon>Sorghum</taxon>
    </lineage>
</organism>
<sequence>MTAARRALMPVVAAGDDVWTLGSCDDWLMAVKQTGDRCFLVNAFSREVSHLPCLQINSHQCYHCLDDVSSSPVGTSFHGWMLRSALSASPSSSVSKYSVAAYTYRGGGSHPGLALWQPGMTSWYLCRSSQINSFSGDLAFYQGKLYMVLMYTADIFAFELREDEHGLSLSCPEHYAINPLIHSRTIVSMRCKCNMVVWRGKLLLVIRIFSDSMYEKTECKPHSVEVFALDFSTRPCGVTQIQNFDGDCIFVQKSGCRSFSAGLHVGVQGDLIYFLDEGITNHGSYTYVHNMRDGTLWRIAAGLPPPNSGVPQKCFPDDFPVWIFPSS</sequence>
<reference evidence="2" key="2">
    <citation type="submission" date="2020-10" db="EMBL/GenBank/DDBJ databases">
        <authorList>
            <person name="Cooper E.A."/>
            <person name="Brenton Z.W."/>
            <person name="Flinn B.S."/>
            <person name="Jenkins J."/>
            <person name="Shu S."/>
            <person name="Flowers D."/>
            <person name="Luo F."/>
            <person name="Wang Y."/>
            <person name="Xia P."/>
            <person name="Barry K."/>
            <person name="Daum C."/>
            <person name="Lipzen A."/>
            <person name="Yoshinaga Y."/>
            <person name="Schmutz J."/>
            <person name="Saski C."/>
            <person name="Vermerris W."/>
            <person name="Kresovich S."/>
        </authorList>
    </citation>
    <scope>NUCLEOTIDE SEQUENCE</scope>
</reference>
<protein>
    <recommendedName>
        <fullName evidence="1">KIB1-4 beta-propeller domain-containing protein</fullName>
    </recommendedName>
</protein>
<comment type="caution">
    <text evidence="2">The sequence shown here is derived from an EMBL/GenBank/DDBJ whole genome shotgun (WGS) entry which is preliminary data.</text>
</comment>
<dbReference type="PANTHER" id="PTHR33110">
    <property type="entry name" value="F-BOX/KELCH-REPEAT PROTEIN-RELATED"/>
    <property type="match status" value="1"/>
</dbReference>
<reference evidence="2" key="1">
    <citation type="journal article" date="2019" name="BMC Genomics">
        <title>A new reference genome for Sorghum bicolor reveals high levels of sequence similarity between sweet and grain genotypes: implications for the genetics of sugar metabolism.</title>
        <authorList>
            <person name="Cooper E.A."/>
            <person name="Brenton Z.W."/>
            <person name="Flinn B.S."/>
            <person name="Jenkins J."/>
            <person name="Shu S."/>
            <person name="Flowers D."/>
            <person name="Luo F."/>
            <person name="Wang Y."/>
            <person name="Xia P."/>
            <person name="Barry K."/>
            <person name="Daum C."/>
            <person name="Lipzen A."/>
            <person name="Yoshinaga Y."/>
            <person name="Schmutz J."/>
            <person name="Saski C."/>
            <person name="Vermerris W."/>
            <person name="Kresovich S."/>
        </authorList>
    </citation>
    <scope>NUCLEOTIDE SEQUENCE</scope>
</reference>
<evidence type="ECO:0000313" key="2">
    <source>
        <dbReference type="EMBL" id="KAG0530449.1"/>
    </source>
</evidence>
<dbReference type="AlphaFoldDB" id="A0A921QZL6"/>
<evidence type="ECO:0000313" key="3">
    <source>
        <dbReference type="Proteomes" id="UP000807115"/>
    </source>
</evidence>
<dbReference type="InterPro" id="IPR005174">
    <property type="entry name" value="KIB1-4_b-propeller"/>
</dbReference>
<accession>A0A921QZL6</accession>
<dbReference type="PANTHER" id="PTHR33110:SF23">
    <property type="entry name" value="OS04G0316800 PROTEIN"/>
    <property type="match status" value="1"/>
</dbReference>